<evidence type="ECO:0000313" key="3">
    <source>
        <dbReference type="EMBL" id="KXZ59114.1"/>
    </source>
</evidence>
<dbReference type="PATRIC" id="fig|36807.3.peg.2444"/>
<dbReference type="Proteomes" id="UP000075357">
    <property type="component" value="Unassembled WGS sequence"/>
</dbReference>
<proteinExistence type="predicted"/>
<comment type="caution">
    <text evidence="3">The sequence shown here is derived from an EMBL/GenBank/DDBJ whole genome shotgun (WGS) entry which is preliminary data.</text>
</comment>
<dbReference type="InterPro" id="IPR002104">
    <property type="entry name" value="Integrase_catalytic"/>
</dbReference>
<name>A0A150HAX2_9MICO</name>
<reference evidence="3 4" key="1">
    <citation type="submission" date="2016-01" db="EMBL/GenBank/DDBJ databases">
        <title>Draft genome sequences of Microbacterium laevaniformans LCDC 91-0039 and the type strain of Microbacterium hominis LCDC 84-209.</title>
        <authorList>
            <person name="Bernier A.-M."/>
            <person name="Bernard K."/>
        </authorList>
    </citation>
    <scope>NUCLEOTIDE SEQUENCE [LARGE SCALE GENOMIC DNA]</scope>
    <source>
        <strain evidence="3 4">LCDC 91-0039</strain>
    </source>
</reference>
<dbReference type="InterPro" id="IPR013762">
    <property type="entry name" value="Integrase-like_cat_sf"/>
</dbReference>
<gene>
    <name evidence="3" type="primary">xerD_3</name>
    <name evidence="3" type="ORF">Mlaev_02403</name>
</gene>
<dbReference type="Pfam" id="PF00589">
    <property type="entry name" value="Phage_integrase"/>
    <property type="match status" value="1"/>
</dbReference>
<sequence>MLDLHDLRPNPEVPHWGSYGKIHVRFGKALPGSPPRRRTILAVPEFEWAIDGLKVWVEQLRPRMKAVDTRALWLTERGSRVAYRHANQRFALIRDDLGLDKTLTLHSLRHSYVTHLIEFGYAERFVQEQVGHNASSTTAIYTSVSDDFKNRMLQEALSRVHGQKEESA</sequence>
<dbReference type="PROSITE" id="PS51898">
    <property type="entry name" value="TYR_RECOMBINASE"/>
    <property type="match status" value="1"/>
</dbReference>
<dbReference type="AlphaFoldDB" id="A0A150HAX2"/>
<dbReference type="GO" id="GO:0003677">
    <property type="term" value="F:DNA binding"/>
    <property type="evidence" value="ECO:0007669"/>
    <property type="project" value="InterPro"/>
</dbReference>
<keyword evidence="1" id="KW-0233">DNA recombination</keyword>
<evidence type="ECO:0000259" key="2">
    <source>
        <dbReference type="PROSITE" id="PS51898"/>
    </source>
</evidence>
<evidence type="ECO:0000313" key="4">
    <source>
        <dbReference type="Proteomes" id="UP000075357"/>
    </source>
</evidence>
<dbReference type="STRING" id="36807.Mlaev_02403"/>
<dbReference type="GO" id="GO:0015074">
    <property type="term" value="P:DNA integration"/>
    <property type="evidence" value="ECO:0007669"/>
    <property type="project" value="InterPro"/>
</dbReference>
<dbReference type="SUPFAM" id="SSF56349">
    <property type="entry name" value="DNA breaking-rejoining enzymes"/>
    <property type="match status" value="1"/>
</dbReference>
<keyword evidence="4" id="KW-1185">Reference proteome</keyword>
<dbReference type="Gene3D" id="1.10.443.10">
    <property type="entry name" value="Intergrase catalytic core"/>
    <property type="match status" value="1"/>
</dbReference>
<accession>A0A150HAX2</accession>
<organism evidence="3 4">
    <name type="scientific">Microbacterium laevaniformans</name>
    <dbReference type="NCBI Taxonomy" id="36807"/>
    <lineage>
        <taxon>Bacteria</taxon>
        <taxon>Bacillati</taxon>
        <taxon>Actinomycetota</taxon>
        <taxon>Actinomycetes</taxon>
        <taxon>Micrococcales</taxon>
        <taxon>Microbacteriaceae</taxon>
        <taxon>Microbacterium</taxon>
    </lineage>
</organism>
<dbReference type="InterPro" id="IPR011010">
    <property type="entry name" value="DNA_brk_join_enz"/>
</dbReference>
<feature type="domain" description="Tyr recombinase" evidence="2">
    <location>
        <begin position="1"/>
        <end position="154"/>
    </location>
</feature>
<dbReference type="GO" id="GO:0006310">
    <property type="term" value="P:DNA recombination"/>
    <property type="evidence" value="ECO:0007669"/>
    <property type="project" value="UniProtKB-KW"/>
</dbReference>
<dbReference type="EMBL" id="LRAD01000050">
    <property type="protein sequence ID" value="KXZ59114.1"/>
    <property type="molecule type" value="Genomic_DNA"/>
</dbReference>
<evidence type="ECO:0000256" key="1">
    <source>
        <dbReference type="ARBA" id="ARBA00023172"/>
    </source>
</evidence>
<protein>
    <submittedName>
        <fullName evidence="3">Tyrosine recombinase XerD</fullName>
    </submittedName>
</protein>